<keyword evidence="1" id="KW-0812">Transmembrane</keyword>
<feature type="transmembrane region" description="Helical" evidence="1">
    <location>
        <begin position="51"/>
        <end position="75"/>
    </location>
</feature>
<evidence type="ECO:0008006" key="4">
    <source>
        <dbReference type="Google" id="ProtNLM"/>
    </source>
</evidence>
<organism evidence="2 3">
    <name type="scientific">Agrococcus citreus</name>
    <dbReference type="NCBI Taxonomy" id="84643"/>
    <lineage>
        <taxon>Bacteria</taxon>
        <taxon>Bacillati</taxon>
        <taxon>Actinomycetota</taxon>
        <taxon>Actinomycetes</taxon>
        <taxon>Micrococcales</taxon>
        <taxon>Microbacteriaceae</taxon>
        <taxon>Agrococcus</taxon>
    </lineage>
</organism>
<accession>A0ABN1YPF0</accession>
<protein>
    <recommendedName>
        <fullName evidence="4">DUF4190 domain-containing protein</fullName>
    </recommendedName>
</protein>
<dbReference type="EMBL" id="BAAAKK010000001">
    <property type="protein sequence ID" value="GAA1419363.1"/>
    <property type="molecule type" value="Genomic_DNA"/>
</dbReference>
<feature type="transmembrane region" description="Helical" evidence="1">
    <location>
        <begin position="6"/>
        <end position="39"/>
    </location>
</feature>
<comment type="caution">
    <text evidence="2">The sequence shown here is derived from an EMBL/GenBank/DDBJ whole genome shotgun (WGS) entry which is preliminary data.</text>
</comment>
<name>A0ABN1YPF0_9MICO</name>
<keyword evidence="1" id="KW-1133">Transmembrane helix</keyword>
<evidence type="ECO:0000256" key="1">
    <source>
        <dbReference type="SAM" id="Phobius"/>
    </source>
</evidence>
<gene>
    <name evidence="2" type="ORF">GCM10009640_06930</name>
</gene>
<reference evidence="2 3" key="1">
    <citation type="journal article" date="2019" name="Int. J. Syst. Evol. Microbiol.">
        <title>The Global Catalogue of Microorganisms (GCM) 10K type strain sequencing project: providing services to taxonomists for standard genome sequencing and annotation.</title>
        <authorList>
            <consortium name="The Broad Institute Genomics Platform"/>
            <consortium name="The Broad Institute Genome Sequencing Center for Infectious Disease"/>
            <person name="Wu L."/>
            <person name="Ma J."/>
        </authorList>
    </citation>
    <scope>NUCLEOTIDE SEQUENCE [LARGE SCALE GENOMIC DNA]</scope>
    <source>
        <strain evidence="2 3">JCM 12398</strain>
    </source>
</reference>
<proteinExistence type="predicted"/>
<evidence type="ECO:0000313" key="2">
    <source>
        <dbReference type="EMBL" id="GAA1419363.1"/>
    </source>
</evidence>
<sequence>MGEYALVLGIAAILCGLLPVISDLIAGPVAVVAIGMGLIGVRWHHAGRASRVAPAIAGMVLGVIALFIVVLMLAASMG</sequence>
<dbReference type="Proteomes" id="UP001501266">
    <property type="component" value="Unassembled WGS sequence"/>
</dbReference>
<keyword evidence="1" id="KW-0472">Membrane</keyword>
<evidence type="ECO:0000313" key="3">
    <source>
        <dbReference type="Proteomes" id="UP001501266"/>
    </source>
</evidence>
<keyword evidence="3" id="KW-1185">Reference proteome</keyword>